<organism evidence="3 4">
    <name type="scientific">Penicillium malachiteum</name>
    <dbReference type="NCBI Taxonomy" id="1324776"/>
    <lineage>
        <taxon>Eukaryota</taxon>
        <taxon>Fungi</taxon>
        <taxon>Dikarya</taxon>
        <taxon>Ascomycota</taxon>
        <taxon>Pezizomycotina</taxon>
        <taxon>Eurotiomycetes</taxon>
        <taxon>Eurotiomycetidae</taxon>
        <taxon>Eurotiales</taxon>
        <taxon>Aspergillaceae</taxon>
        <taxon>Penicillium</taxon>
    </lineage>
</organism>
<keyword evidence="1" id="KW-0472">Membrane</keyword>
<feature type="transmembrane region" description="Helical" evidence="1">
    <location>
        <begin position="227"/>
        <end position="253"/>
    </location>
</feature>
<accession>A0AAD6HUA7</accession>
<dbReference type="EMBL" id="JAQJAN010000003">
    <property type="protein sequence ID" value="KAJ5734444.1"/>
    <property type="molecule type" value="Genomic_DNA"/>
</dbReference>
<dbReference type="Proteomes" id="UP001215712">
    <property type="component" value="Unassembled WGS sequence"/>
</dbReference>
<comment type="caution">
    <text evidence="3">The sequence shown here is derived from an EMBL/GenBank/DDBJ whole genome shotgun (WGS) entry which is preliminary data.</text>
</comment>
<evidence type="ECO:0000256" key="1">
    <source>
        <dbReference type="SAM" id="Phobius"/>
    </source>
</evidence>
<dbReference type="AlphaFoldDB" id="A0AAD6HUA7"/>
<proteinExistence type="predicted"/>
<feature type="chain" id="PRO_5042019324" evidence="2">
    <location>
        <begin position="29"/>
        <end position="363"/>
    </location>
</feature>
<protein>
    <submittedName>
        <fullName evidence="3">Uncharacterized protein</fullName>
    </submittedName>
</protein>
<keyword evidence="1" id="KW-1133">Transmembrane helix</keyword>
<evidence type="ECO:0000313" key="3">
    <source>
        <dbReference type="EMBL" id="KAJ5734444.1"/>
    </source>
</evidence>
<sequence>MFGLRQSKMLATTLVVVLLSSFVPNVLALRVATGSSCADVCSKWGSSSNTTASEISCLDTAYNSTKKGEDFKECISCELNSTYVDSETEETDVNWGLFNLRYALSTCVFGYPSSISNTSSPCPVACGTVQDAIEYDIKDPTVNNIGLWCDTASFADNVISVCEFCYSLTSNQLFLTNFLESIRYNCHYPTTSGDGFAISPTRIFSDNILPSTLSLSTGSSGLSKTDLILVIVLPILAFIIMCLGIGTCCFFFIRYRRKRSRENNYQDHLYARWNDTTITTPKPGQDGFDQQKYSDYQAFAQMHAAGYGLHSGFNHEQYGQAHEMYGIKNKGFQEQTTEMGVPAPYTDSEQAPHAIGIDQKHAM</sequence>
<keyword evidence="1" id="KW-0812">Transmembrane</keyword>
<reference evidence="3" key="2">
    <citation type="submission" date="2023-01" db="EMBL/GenBank/DDBJ databases">
        <authorList>
            <person name="Petersen C."/>
        </authorList>
    </citation>
    <scope>NUCLEOTIDE SEQUENCE</scope>
    <source>
        <strain evidence="3">IBT 17514</strain>
    </source>
</reference>
<keyword evidence="2" id="KW-0732">Signal</keyword>
<reference evidence="3" key="1">
    <citation type="journal article" date="2023" name="IMA Fungus">
        <title>Comparative genomic study of the Penicillium genus elucidates a diverse pangenome and 15 lateral gene transfer events.</title>
        <authorList>
            <person name="Petersen C."/>
            <person name="Sorensen T."/>
            <person name="Nielsen M.R."/>
            <person name="Sondergaard T.E."/>
            <person name="Sorensen J.L."/>
            <person name="Fitzpatrick D.A."/>
            <person name="Frisvad J.C."/>
            <person name="Nielsen K.L."/>
        </authorList>
    </citation>
    <scope>NUCLEOTIDE SEQUENCE</scope>
    <source>
        <strain evidence="3">IBT 17514</strain>
    </source>
</reference>
<feature type="signal peptide" evidence="2">
    <location>
        <begin position="1"/>
        <end position="28"/>
    </location>
</feature>
<evidence type="ECO:0000313" key="4">
    <source>
        <dbReference type="Proteomes" id="UP001215712"/>
    </source>
</evidence>
<name>A0AAD6HUA7_9EURO</name>
<evidence type="ECO:0000256" key="2">
    <source>
        <dbReference type="SAM" id="SignalP"/>
    </source>
</evidence>
<keyword evidence="4" id="KW-1185">Reference proteome</keyword>
<gene>
    <name evidence="3" type="ORF">N7493_003230</name>
</gene>